<dbReference type="Proteomes" id="UP000320799">
    <property type="component" value="Segment"/>
</dbReference>
<keyword evidence="2" id="KW-1185">Reference proteome</keyword>
<dbReference type="EMBL" id="MN094788">
    <property type="protein sequence ID" value="QDH83451.1"/>
    <property type="molecule type" value="Genomic_DNA"/>
</dbReference>
<evidence type="ECO:0000313" key="1">
    <source>
        <dbReference type="EMBL" id="QDH83451.1"/>
    </source>
</evidence>
<proteinExistence type="predicted"/>
<dbReference type="GeneID" id="56135908"/>
<name>A0A514CSK0_9CAUD</name>
<protein>
    <submittedName>
        <fullName evidence="1">Uncharacterized protein</fullName>
    </submittedName>
</protein>
<organism evidence="1 2">
    <name type="scientific">Achromobacter phage Motura</name>
    <dbReference type="NCBI Taxonomy" id="2591403"/>
    <lineage>
        <taxon>Viruses</taxon>
        <taxon>Duplodnaviria</taxon>
        <taxon>Heunggongvirae</taxon>
        <taxon>Uroviricota</taxon>
        <taxon>Caudoviricetes</taxon>
        <taxon>Moturavirus</taxon>
        <taxon>Moturavirus motura</taxon>
    </lineage>
</organism>
<reference evidence="1 2" key="1">
    <citation type="submission" date="2019-06" db="EMBL/GenBank/DDBJ databases">
        <authorList>
            <person name="Kincaid V.D."/>
            <person name="Fuller A."/>
            <person name="Hodges K."/>
            <person name="Bansal M."/>
            <person name="Essig J."/>
            <person name="Johnson A."/>
        </authorList>
    </citation>
    <scope>NUCLEOTIDE SEQUENCE [LARGE SCALE GENOMIC DNA]</scope>
</reference>
<evidence type="ECO:0000313" key="2">
    <source>
        <dbReference type="Proteomes" id="UP000320799"/>
    </source>
</evidence>
<dbReference type="KEGG" id="vg:56135908"/>
<dbReference type="RefSeq" id="YP_009903632.1">
    <property type="nucleotide sequence ID" value="NC_049849.1"/>
</dbReference>
<accession>A0A514CSK0</accession>
<sequence>MLITNERALAILAMCDAALNAGLSVIKAAFPGDDGITVEVSWASDAGHGSIHVSAVSRRGVRVARPGTGDFRVPQFRAKFTEQ</sequence>